<dbReference type="EC" id="2.1.1.228" evidence="5 15"/>
<dbReference type="OrthoDB" id="9807416at2"/>
<dbReference type="Gene3D" id="3.40.1280.10">
    <property type="match status" value="1"/>
</dbReference>
<dbReference type="PANTHER" id="PTHR46417:SF1">
    <property type="entry name" value="TRNA (GUANINE-N(1)-)-METHYLTRANSFERASE"/>
    <property type="match status" value="1"/>
</dbReference>
<comment type="subunit">
    <text evidence="4 15 17">Homodimer.</text>
</comment>
<dbReference type="FunFam" id="1.10.1270.20:FF:000001">
    <property type="entry name" value="tRNA (guanine-N(1)-)-methyltransferase"/>
    <property type="match status" value="1"/>
</dbReference>
<sequence length="254" mass="29403">MMMNPKIEIDVVTIFPQMFDSITNFGVLSRAIKNNIISFTAHNLRDYTKDKHKVTDLYAYGGGPGMVMKPEPFFEFYDYYVESKGKKPYVILTSPQGKQFNTHDAERLSKKENIVFFCGRYEGIDERVMNIVDEELSIGDFVVTGGELPAMLMIDAICRFVPGVVGDIDSVKNDSFYNQLLDHPHYTKPREYRGMKVPEVLLSGNHKKIEEFRKKESIIKTILKRPDLFVKHDFDEFEKQVIANIIRELILNEK</sequence>
<evidence type="ECO:0000256" key="5">
    <source>
        <dbReference type="ARBA" id="ARBA00012807"/>
    </source>
</evidence>
<gene>
    <name evidence="15" type="primary">trmD</name>
    <name evidence="19" type="ORF">SAMN02745164_00816</name>
</gene>
<dbReference type="STRING" id="1122195.SAMN02745164_00816"/>
<protein>
    <recommendedName>
        <fullName evidence="6 15">tRNA (guanine-N(1)-)-methyltransferase</fullName>
        <ecNumber evidence="5 15">2.1.1.228</ecNumber>
    </recommendedName>
    <alternativeName>
        <fullName evidence="12 15">M1G-methyltransferase</fullName>
    </alternativeName>
    <alternativeName>
        <fullName evidence="13 15">tRNA [GM37] methyltransferase</fullName>
    </alternativeName>
</protein>
<evidence type="ECO:0000256" key="13">
    <source>
        <dbReference type="ARBA" id="ARBA00033392"/>
    </source>
</evidence>
<dbReference type="EMBL" id="FQUI01000009">
    <property type="protein sequence ID" value="SHE62805.1"/>
    <property type="molecule type" value="Genomic_DNA"/>
</dbReference>
<name>A0A1M4V1G8_MARH1</name>
<evidence type="ECO:0000256" key="3">
    <source>
        <dbReference type="ARBA" id="ARBA00007630"/>
    </source>
</evidence>
<dbReference type="NCBIfam" id="TIGR00088">
    <property type="entry name" value="trmD"/>
    <property type="match status" value="1"/>
</dbReference>
<keyword evidence="20" id="KW-1185">Reference proteome</keyword>
<evidence type="ECO:0000256" key="15">
    <source>
        <dbReference type="HAMAP-Rule" id="MF_00605"/>
    </source>
</evidence>
<evidence type="ECO:0000256" key="8">
    <source>
        <dbReference type="ARBA" id="ARBA00022603"/>
    </source>
</evidence>
<accession>A0A1M4V1G8</accession>
<dbReference type="InterPro" id="IPR002649">
    <property type="entry name" value="tRNA_m1G_MeTrfase_TrmD"/>
</dbReference>
<evidence type="ECO:0000256" key="17">
    <source>
        <dbReference type="RuleBase" id="RU003464"/>
    </source>
</evidence>
<dbReference type="PIRSF" id="PIRSF000386">
    <property type="entry name" value="tRNA_mtase"/>
    <property type="match status" value="1"/>
</dbReference>
<feature type="binding site" evidence="15 16">
    <location>
        <begin position="138"/>
        <end position="143"/>
    </location>
    <ligand>
        <name>S-adenosyl-L-methionine</name>
        <dbReference type="ChEBI" id="CHEBI:59789"/>
    </ligand>
</feature>
<evidence type="ECO:0000256" key="1">
    <source>
        <dbReference type="ARBA" id="ARBA00002634"/>
    </source>
</evidence>
<evidence type="ECO:0000256" key="16">
    <source>
        <dbReference type="PIRSR" id="PIRSR000386-1"/>
    </source>
</evidence>
<evidence type="ECO:0000256" key="11">
    <source>
        <dbReference type="ARBA" id="ARBA00022694"/>
    </source>
</evidence>
<comment type="subcellular location">
    <subcellularLocation>
        <location evidence="2 15 17">Cytoplasm</location>
    </subcellularLocation>
</comment>
<dbReference type="InterPro" id="IPR023148">
    <property type="entry name" value="tRNA_m1G_MeTrfase_C_sf"/>
</dbReference>
<dbReference type="GO" id="GO:0002939">
    <property type="term" value="P:tRNA N1-guanine methylation"/>
    <property type="evidence" value="ECO:0007669"/>
    <property type="project" value="TreeGrafter"/>
</dbReference>
<dbReference type="Proteomes" id="UP000184334">
    <property type="component" value="Unassembled WGS sequence"/>
</dbReference>
<evidence type="ECO:0000256" key="2">
    <source>
        <dbReference type="ARBA" id="ARBA00004496"/>
    </source>
</evidence>
<evidence type="ECO:0000313" key="20">
    <source>
        <dbReference type="Proteomes" id="UP000184334"/>
    </source>
</evidence>
<keyword evidence="8 15" id="KW-0489">Methyltransferase</keyword>
<dbReference type="PANTHER" id="PTHR46417">
    <property type="entry name" value="TRNA (GUANINE-N(1)-)-METHYLTRANSFERASE"/>
    <property type="match status" value="1"/>
</dbReference>
<dbReference type="GO" id="GO:0052906">
    <property type="term" value="F:tRNA (guanine(37)-N1)-methyltransferase activity"/>
    <property type="evidence" value="ECO:0007669"/>
    <property type="project" value="UniProtKB-UniRule"/>
</dbReference>
<dbReference type="NCBIfam" id="NF000648">
    <property type="entry name" value="PRK00026.1"/>
    <property type="match status" value="1"/>
</dbReference>
<comment type="caution">
    <text evidence="19">The sequence shown here is derived from an EMBL/GenBank/DDBJ whole genome shotgun (WGS) entry which is preliminary data.</text>
</comment>
<proteinExistence type="inferred from homology"/>
<keyword evidence="11 15" id="KW-0819">tRNA processing</keyword>
<dbReference type="SUPFAM" id="SSF75217">
    <property type="entry name" value="alpha/beta knot"/>
    <property type="match status" value="1"/>
</dbReference>
<dbReference type="AlphaFoldDB" id="A0A1M4V1G8"/>
<evidence type="ECO:0000259" key="18">
    <source>
        <dbReference type="Pfam" id="PF01746"/>
    </source>
</evidence>
<evidence type="ECO:0000313" key="19">
    <source>
        <dbReference type="EMBL" id="SHE62805.1"/>
    </source>
</evidence>
<evidence type="ECO:0000256" key="6">
    <source>
        <dbReference type="ARBA" id="ARBA00014679"/>
    </source>
</evidence>
<evidence type="ECO:0000256" key="9">
    <source>
        <dbReference type="ARBA" id="ARBA00022679"/>
    </source>
</evidence>
<dbReference type="InterPro" id="IPR029028">
    <property type="entry name" value="Alpha/beta_knot_MTases"/>
</dbReference>
<keyword evidence="7 15" id="KW-0963">Cytoplasm</keyword>
<dbReference type="FunFam" id="3.40.1280.10:FF:000001">
    <property type="entry name" value="tRNA (guanine-N(1)-)-methyltransferase"/>
    <property type="match status" value="1"/>
</dbReference>
<dbReference type="GO" id="GO:0005829">
    <property type="term" value="C:cytosol"/>
    <property type="evidence" value="ECO:0007669"/>
    <property type="project" value="TreeGrafter"/>
</dbReference>
<comment type="similarity">
    <text evidence="3 15 17">Belongs to the RNA methyltransferase TrmD family.</text>
</comment>
<feature type="binding site" evidence="15 16">
    <location>
        <position position="119"/>
    </location>
    <ligand>
        <name>S-adenosyl-L-methionine</name>
        <dbReference type="ChEBI" id="CHEBI:59789"/>
    </ligand>
</feature>
<dbReference type="InterPro" id="IPR029026">
    <property type="entry name" value="tRNA_m1G_MTases_N"/>
</dbReference>
<dbReference type="Pfam" id="PF01746">
    <property type="entry name" value="tRNA_m1G_MT"/>
    <property type="match status" value="1"/>
</dbReference>
<comment type="function">
    <text evidence="1 15 17">Specifically methylates guanosine-37 in various tRNAs.</text>
</comment>
<reference evidence="19" key="1">
    <citation type="submission" date="2016-11" db="EMBL/GenBank/DDBJ databases">
        <authorList>
            <person name="Varghese N."/>
            <person name="Submissions S."/>
        </authorList>
    </citation>
    <scope>NUCLEOTIDE SEQUENCE [LARGE SCALE GENOMIC DNA]</scope>
    <source>
        <strain evidence="19">DSM 16785</strain>
    </source>
</reference>
<evidence type="ECO:0000256" key="4">
    <source>
        <dbReference type="ARBA" id="ARBA00011738"/>
    </source>
</evidence>
<evidence type="ECO:0000256" key="14">
    <source>
        <dbReference type="ARBA" id="ARBA00047783"/>
    </source>
</evidence>
<evidence type="ECO:0000256" key="7">
    <source>
        <dbReference type="ARBA" id="ARBA00022490"/>
    </source>
</evidence>
<feature type="domain" description="tRNA methyltransferase TRMD/TRM10-type" evidence="18">
    <location>
        <begin position="8"/>
        <end position="230"/>
    </location>
</feature>
<evidence type="ECO:0000256" key="10">
    <source>
        <dbReference type="ARBA" id="ARBA00022691"/>
    </source>
</evidence>
<comment type="catalytic activity">
    <reaction evidence="14 15 17">
        <text>guanosine(37) in tRNA + S-adenosyl-L-methionine = N(1)-methylguanosine(37) in tRNA + S-adenosyl-L-homocysteine + H(+)</text>
        <dbReference type="Rhea" id="RHEA:36899"/>
        <dbReference type="Rhea" id="RHEA-COMP:10145"/>
        <dbReference type="Rhea" id="RHEA-COMP:10147"/>
        <dbReference type="ChEBI" id="CHEBI:15378"/>
        <dbReference type="ChEBI" id="CHEBI:57856"/>
        <dbReference type="ChEBI" id="CHEBI:59789"/>
        <dbReference type="ChEBI" id="CHEBI:73542"/>
        <dbReference type="ChEBI" id="CHEBI:74269"/>
        <dbReference type="EC" id="2.1.1.228"/>
    </reaction>
</comment>
<keyword evidence="10 15" id="KW-0949">S-adenosyl-L-methionine</keyword>
<dbReference type="HAMAP" id="MF_00605">
    <property type="entry name" value="TrmD"/>
    <property type="match status" value="1"/>
</dbReference>
<dbReference type="Gene3D" id="1.10.1270.20">
    <property type="entry name" value="tRNA(m1g37)methyltransferase, domain 2"/>
    <property type="match status" value="1"/>
</dbReference>
<dbReference type="CDD" id="cd18080">
    <property type="entry name" value="TrmD-like"/>
    <property type="match status" value="1"/>
</dbReference>
<dbReference type="InterPro" id="IPR016009">
    <property type="entry name" value="tRNA_MeTrfase_TRMD/TRM10"/>
</dbReference>
<organism evidence="19 20">
    <name type="scientific">Marinitoga hydrogenitolerans (strain DSM 16785 / JCM 12826 / AT1271)</name>
    <dbReference type="NCBI Taxonomy" id="1122195"/>
    <lineage>
        <taxon>Bacteria</taxon>
        <taxon>Thermotogati</taxon>
        <taxon>Thermotogota</taxon>
        <taxon>Thermotogae</taxon>
        <taxon>Petrotogales</taxon>
        <taxon>Petrotogaceae</taxon>
        <taxon>Marinitoga</taxon>
    </lineage>
</organism>
<evidence type="ECO:0000256" key="12">
    <source>
        <dbReference type="ARBA" id="ARBA00029736"/>
    </source>
</evidence>
<keyword evidence="9 15" id="KW-0808">Transferase</keyword>